<proteinExistence type="predicted"/>
<evidence type="ECO:0000256" key="1">
    <source>
        <dbReference type="PIRSR" id="PIRSR607822-1"/>
    </source>
</evidence>
<dbReference type="Gene3D" id="1.50.10.20">
    <property type="match status" value="1"/>
</dbReference>
<dbReference type="GO" id="GO:0046872">
    <property type="term" value="F:metal ion binding"/>
    <property type="evidence" value="ECO:0007669"/>
    <property type="project" value="UniProtKB-KW"/>
</dbReference>
<evidence type="ECO:0000313" key="4">
    <source>
        <dbReference type="Proteomes" id="UP000226257"/>
    </source>
</evidence>
<dbReference type="SUPFAM" id="SSF158745">
    <property type="entry name" value="LanC-like"/>
    <property type="match status" value="1"/>
</dbReference>
<evidence type="ECO:0000259" key="2">
    <source>
        <dbReference type="Pfam" id="PF13575"/>
    </source>
</evidence>
<name>A0A9X7G5N1_BACCE</name>
<comment type="caution">
    <text evidence="3">The sequence shown here is derived from an EMBL/GenBank/DDBJ whole genome shotgun (WGS) entry which is preliminary data.</text>
</comment>
<dbReference type="AlphaFoldDB" id="A0A9X7G5N1"/>
<feature type="binding site" evidence="1">
    <location>
        <position position="772"/>
    </location>
    <ligand>
        <name>Zn(2+)</name>
        <dbReference type="ChEBI" id="CHEBI:29105"/>
    </ligand>
</feature>
<accession>A0A9X7G5N1</accession>
<dbReference type="PANTHER" id="PTHR12736:SF7">
    <property type="entry name" value="LANC-LIKE PROTEIN 3"/>
    <property type="match status" value="1"/>
</dbReference>
<dbReference type="Proteomes" id="UP000226257">
    <property type="component" value="Unassembled WGS sequence"/>
</dbReference>
<dbReference type="GO" id="GO:0031179">
    <property type="term" value="P:peptide modification"/>
    <property type="evidence" value="ECO:0007669"/>
    <property type="project" value="InterPro"/>
</dbReference>
<dbReference type="PANTHER" id="PTHR12736">
    <property type="entry name" value="LANC-LIKE PROTEIN"/>
    <property type="match status" value="1"/>
</dbReference>
<sequence>MQFYHHNLLNLSQNNPKLEEIILLVTGQTIQELEKEYEHSSLYQGLVLELNDFSSQLAEVFISNVVDIQLIHEKVEKVLNEKLHSILNPYRDLIKDTHLLIENLKLQMVSQSLIKLEKPISIYNDMAKFQNEHHTYIEIFPVAVKEFLNTIKHSLCCLEKMLERFSSDLEEIETTFKVNDLEVILIHLEQGDFHEFGENVSIFEFKEIKLVYKDRNSLVDNVFENIVNVLKNKQYRMEIGIPKRIARDTYTWYEFISFVDCEITSEVKRYYRNIGGLLGVLFCTNSGDIHQENLLAQKTIPYLIDSECMFSSRVDFDNVLSGTVLDTHLLPTLVGNPDERSICGIGFNKLYRGNIPFKQLENVSREYLKNEIFKGYRETVDAMLTNVDTIGNLIDESIYTVREVYRATGFYGKILHIISHPRYLNNWLDRKLLLSVLLQTDNLPNWVVQREIECLNAGRIPIFYHTHYKGDKISRNALKKLTLLNDSTEKRYQESVLKLSLDYLFGKTHYENSFLLNDNVIIDYLLSTRKKVFKRNGKYFLLNLEDCRGSAKLLSVMGNDLYSGKGGHLFLLICIYIKRPHAKLKKEIDDYYAELYLEFVKKKELTIGVYDGDASILYLTHLMIQYMGENHQYNTELMVILKRFSTDYSLEQETKMDVISGIAGFLIVLMRIQKYESNEIVQELTIKSVQKLLNSCLTQVKGELTWEKGYTGFSHGNAGIIYALALFQTNYPDPKIHKVILEALLYEKKNRNQQGWIDGRSQNKQEDFNSWCHGALGIEISRNAILEECSNLDDTIITILKEDLQYAKKTKSLRRFHINNSLCHGKFGYFFHEENSNALTHLLSKGIHIDADDLYMNKSLMQGELGAYYTHLFLNCLGMPNILLLT</sequence>
<reference evidence="3 4" key="1">
    <citation type="submission" date="2017-09" db="EMBL/GenBank/DDBJ databases">
        <title>Large-scale bioinformatics analysis of Bacillus genomes uncovers conserved roles of natural products in bacterial physiology.</title>
        <authorList>
            <consortium name="Agbiome Team Llc"/>
            <person name="Bleich R.M."/>
            <person name="Grubbs K.J."/>
            <person name="Santa Maria K.C."/>
            <person name="Allen S.E."/>
            <person name="Farag S."/>
            <person name="Shank E.A."/>
            <person name="Bowers A."/>
        </authorList>
    </citation>
    <scope>NUCLEOTIDE SEQUENCE [LARGE SCALE GENOMIC DNA]</scope>
    <source>
        <strain evidence="3 4">AFS060282</strain>
    </source>
</reference>
<dbReference type="InterPro" id="IPR025410">
    <property type="entry name" value="Lant_dehyd"/>
</dbReference>
<protein>
    <recommendedName>
        <fullName evidence="2">Lantibiotic biosynthesis protein dehydration domain-containing protein</fullName>
    </recommendedName>
</protein>
<gene>
    <name evidence="3" type="ORF">COK98_25855</name>
</gene>
<keyword evidence="1" id="KW-0479">Metal-binding</keyword>
<dbReference type="InterPro" id="IPR007822">
    <property type="entry name" value="LANC-like"/>
</dbReference>
<dbReference type="GO" id="GO:0005886">
    <property type="term" value="C:plasma membrane"/>
    <property type="evidence" value="ECO:0007669"/>
    <property type="project" value="TreeGrafter"/>
</dbReference>
<dbReference type="RefSeq" id="WP_098660156.1">
    <property type="nucleotide sequence ID" value="NZ_NVDQ01000037.1"/>
</dbReference>
<evidence type="ECO:0000313" key="3">
    <source>
        <dbReference type="EMBL" id="PFV02855.1"/>
    </source>
</evidence>
<dbReference type="SMART" id="SM01260">
    <property type="entry name" value="LANC_like"/>
    <property type="match status" value="1"/>
</dbReference>
<dbReference type="PRINTS" id="PR01950">
    <property type="entry name" value="LANCSUPER"/>
</dbReference>
<keyword evidence="1" id="KW-0862">Zinc</keyword>
<dbReference type="Pfam" id="PF13575">
    <property type="entry name" value="DUF4135"/>
    <property type="match status" value="1"/>
</dbReference>
<feature type="domain" description="Lantibiotic biosynthesis protein dehydration" evidence="2">
    <location>
        <begin position="140"/>
        <end position="361"/>
    </location>
</feature>
<dbReference type="Pfam" id="PF05147">
    <property type="entry name" value="LANC_like"/>
    <property type="match status" value="1"/>
</dbReference>
<dbReference type="EMBL" id="NVDQ01000037">
    <property type="protein sequence ID" value="PFV02855.1"/>
    <property type="molecule type" value="Genomic_DNA"/>
</dbReference>
<organism evidence="3 4">
    <name type="scientific">Bacillus cereus</name>
    <dbReference type="NCBI Taxonomy" id="1396"/>
    <lineage>
        <taxon>Bacteria</taxon>
        <taxon>Bacillati</taxon>
        <taxon>Bacillota</taxon>
        <taxon>Bacilli</taxon>
        <taxon>Bacillales</taxon>
        <taxon>Bacillaceae</taxon>
        <taxon>Bacillus</taxon>
        <taxon>Bacillus cereus group</taxon>
    </lineage>
</organism>